<dbReference type="Gene3D" id="3.10.580.10">
    <property type="entry name" value="CBS-domain"/>
    <property type="match status" value="1"/>
</dbReference>
<protein>
    <recommendedName>
        <fullName evidence="3">CBS domain-containing protein</fullName>
    </recommendedName>
</protein>
<dbReference type="RefSeq" id="WP_288195902.1">
    <property type="nucleotide sequence ID" value="NZ_LT608334.1"/>
</dbReference>
<feature type="domain" description="CBS" evidence="3">
    <location>
        <begin position="1"/>
        <end position="71"/>
    </location>
</feature>
<accession>A0A212LDG6</accession>
<dbReference type="Pfam" id="PF00571">
    <property type="entry name" value="CBS"/>
    <property type="match status" value="2"/>
</dbReference>
<evidence type="ECO:0000313" key="4">
    <source>
        <dbReference type="EMBL" id="SCM75518.1"/>
    </source>
</evidence>
<dbReference type="SUPFAM" id="SSF54631">
    <property type="entry name" value="CBS-domain pair"/>
    <property type="match status" value="1"/>
</dbReference>
<evidence type="ECO:0000256" key="2">
    <source>
        <dbReference type="PROSITE-ProRule" id="PRU00703"/>
    </source>
</evidence>
<dbReference type="CDD" id="cd04623">
    <property type="entry name" value="CBS_pair_bac_euk"/>
    <property type="match status" value="1"/>
</dbReference>
<organism evidence="4">
    <name type="scientific">uncultured Pleomorphomonas sp</name>
    <dbReference type="NCBI Taxonomy" id="442121"/>
    <lineage>
        <taxon>Bacteria</taxon>
        <taxon>Pseudomonadati</taxon>
        <taxon>Pseudomonadota</taxon>
        <taxon>Alphaproteobacteria</taxon>
        <taxon>Hyphomicrobiales</taxon>
        <taxon>Pleomorphomonadaceae</taxon>
        <taxon>Pleomorphomonas</taxon>
        <taxon>environmental samples</taxon>
    </lineage>
</organism>
<sequence length="144" mass="15773">MTTVKQILSAKGEDVITGDRSMSLGQAVARLAGNRIGALIFIDDDRRVIGILSERDIVASLALHGARVLEELATAHMTRKVSTCTRDDTVEDLMDTMTAGRFRHLPVVEDGKLVGMVSIGDVVKHRVADIEHQASEIRNYLFTT</sequence>
<evidence type="ECO:0000256" key="1">
    <source>
        <dbReference type="ARBA" id="ARBA00023122"/>
    </source>
</evidence>
<reference evidence="4" key="1">
    <citation type="submission" date="2016-08" db="EMBL/GenBank/DDBJ databases">
        <authorList>
            <person name="Seilhamer J.J."/>
        </authorList>
    </citation>
    <scope>NUCLEOTIDE SEQUENCE</scope>
    <source>
        <strain evidence="4">86</strain>
    </source>
</reference>
<dbReference type="SMART" id="SM00116">
    <property type="entry name" value="CBS"/>
    <property type="match status" value="2"/>
</dbReference>
<name>A0A212LDG6_9HYPH</name>
<dbReference type="InterPro" id="IPR000644">
    <property type="entry name" value="CBS_dom"/>
</dbReference>
<dbReference type="PANTHER" id="PTHR43080:SF2">
    <property type="entry name" value="CBS DOMAIN-CONTAINING PROTEIN"/>
    <property type="match status" value="1"/>
</dbReference>
<dbReference type="InterPro" id="IPR046342">
    <property type="entry name" value="CBS_dom_sf"/>
</dbReference>
<dbReference type="EMBL" id="FMJD01000006">
    <property type="protein sequence ID" value="SCM75518.1"/>
    <property type="molecule type" value="Genomic_DNA"/>
</dbReference>
<feature type="domain" description="CBS" evidence="3">
    <location>
        <begin position="77"/>
        <end position="135"/>
    </location>
</feature>
<dbReference type="PANTHER" id="PTHR43080">
    <property type="entry name" value="CBS DOMAIN-CONTAINING PROTEIN CBSX3, MITOCHONDRIAL"/>
    <property type="match status" value="1"/>
</dbReference>
<dbReference type="PROSITE" id="PS51371">
    <property type="entry name" value="CBS"/>
    <property type="match status" value="2"/>
</dbReference>
<gene>
    <name evidence="4" type="ORF">KL86PLE_20186</name>
</gene>
<proteinExistence type="predicted"/>
<evidence type="ECO:0000259" key="3">
    <source>
        <dbReference type="PROSITE" id="PS51371"/>
    </source>
</evidence>
<dbReference type="InterPro" id="IPR051257">
    <property type="entry name" value="Diverse_CBS-Domain"/>
</dbReference>
<dbReference type="InterPro" id="IPR044725">
    <property type="entry name" value="CBSX3_CBS_dom"/>
</dbReference>
<keyword evidence="1 2" id="KW-0129">CBS domain</keyword>
<dbReference type="AlphaFoldDB" id="A0A212LDG6"/>